<comment type="pathway">
    <text evidence="3">Nucleotide-sugar biosynthesis; GDP-alpha-D-mannose biosynthesis; alpha-D-mannose 1-phosphate from D-fructose 6-phosphate: step 2/2.</text>
</comment>
<dbReference type="Pfam" id="PF02880">
    <property type="entry name" value="PGM_PMM_III"/>
    <property type="match status" value="1"/>
</dbReference>
<evidence type="ECO:0000256" key="6">
    <source>
        <dbReference type="ARBA" id="ARBA00022553"/>
    </source>
</evidence>
<feature type="domain" description="Alpha-D-phosphohexomutase alpha/beta/alpha" evidence="13">
    <location>
        <begin position="326"/>
        <end position="456"/>
    </location>
</feature>
<reference evidence="16 17" key="1">
    <citation type="submission" date="2018-03" db="EMBL/GenBank/DDBJ databases">
        <title>Arenimonas caeni sp. nov., isolated from activated sludge.</title>
        <authorList>
            <person name="Liu H."/>
        </authorList>
    </citation>
    <scope>NUCLEOTIDE SEQUENCE [LARGE SCALE GENOMIC DNA]</scope>
    <source>
        <strain evidence="17">z29</strain>
    </source>
</reference>
<dbReference type="SUPFAM" id="SSF55957">
    <property type="entry name" value="Phosphoglucomutase, C-terminal domain"/>
    <property type="match status" value="1"/>
</dbReference>
<dbReference type="InterPro" id="IPR005845">
    <property type="entry name" value="A-D-PHexomutase_a/b/a-II"/>
</dbReference>
<dbReference type="Gene3D" id="3.40.120.10">
    <property type="entry name" value="Alpha-D-Glucose-1,6-Bisphosphate, subunit A, domain 3"/>
    <property type="match status" value="3"/>
</dbReference>
<evidence type="ECO:0000259" key="12">
    <source>
        <dbReference type="Pfam" id="PF00408"/>
    </source>
</evidence>
<dbReference type="AlphaFoldDB" id="A0A2P6M754"/>
<dbReference type="PANTHER" id="PTHR43771">
    <property type="entry name" value="PHOSPHOMANNOMUTASE"/>
    <property type="match status" value="1"/>
</dbReference>
<dbReference type="GO" id="GO:0005975">
    <property type="term" value="P:carbohydrate metabolic process"/>
    <property type="evidence" value="ECO:0007669"/>
    <property type="project" value="InterPro"/>
</dbReference>
<dbReference type="GO" id="GO:0046872">
    <property type="term" value="F:metal ion binding"/>
    <property type="evidence" value="ECO:0007669"/>
    <property type="project" value="UniProtKB-KW"/>
</dbReference>
<evidence type="ECO:0000256" key="5">
    <source>
        <dbReference type="ARBA" id="ARBA00012730"/>
    </source>
</evidence>
<evidence type="ECO:0000259" key="13">
    <source>
        <dbReference type="Pfam" id="PF02878"/>
    </source>
</evidence>
<evidence type="ECO:0000256" key="9">
    <source>
        <dbReference type="ARBA" id="ARBA00023235"/>
    </source>
</evidence>
<dbReference type="Pfam" id="PF00408">
    <property type="entry name" value="PGM_PMM_IV"/>
    <property type="match status" value="1"/>
</dbReference>
<comment type="similarity">
    <text evidence="4">Belongs to the phosphohexose mutase family.</text>
</comment>
<dbReference type="Pfam" id="PF02879">
    <property type="entry name" value="PGM_PMM_II"/>
    <property type="match status" value="1"/>
</dbReference>
<keyword evidence="11" id="KW-0472">Membrane</keyword>
<evidence type="ECO:0000256" key="10">
    <source>
        <dbReference type="SAM" id="MobiDB-lite"/>
    </source>
</evidence>
<organism evidence="16 17">
    <name type="scientific">Arenimonas caeni</name>
    <dbReference type="NCBI Taxonomy" id="2058085"/>
    <lineage>
        <taxon>Bacteria</taxon>
        <taxon>Pseudomonadati</taxon>
        <taxon>Pseudomonadota</taxon>
        <taxon>Gammaproteobacteria</taxon>
        <taxon>Lysobacterales</taxon>
        <taxon>Lysobacteraceae</taxon>
        <taxon>Arenimonas</taxon>
    </lineage>
</organism>
<evidence type="ECO:0000259" key="14">
    <source>
        <dbReference type="Pfam" id="PF02879"/>
    </source>
</evidence>
<evidence type="ECO:0000313" key="17">
    <source>
        <dbReference type="Proteomes" id="UP000241736"/>
    </source>
</evidence>
<sequence>MKSLGKNQLQSIKPTWLLAGLAVLAALWFAWNGWQELSSAHVQSRVDAARAASGAEVVNRLQAAVAELEGRRGRLALATALQREDLSSAENIIKGGWDGVEAVEWHDPGLATAYEDPRAFGYGKLGVLELSIQDNASRAAVVMDGGAARLAVAAPVLSDGRVLSVVYVRLPLEQLTGPLSSADLSSNGYLALRQGRHNVFERGDTSLAGTAEFGAVPVPGTRMRVVSAAPAGNGGSMLTSFLLAGLCLAVGAGALLQPHLKFARRKAGDEDEAPAVADGPTLAELQASGQLKAPPPEEEGKPAMQKPPMPPVPGMPEVPRAVLDRSIFRAYDIRGVVGKTLDEETARLIGQAIGSVMHEQDARSIVVGRDGRLSSPRMAAALIDGLRRAGREVIDIGEAPTPVTYFAAYHLRAGSCVSVTGSHNPPDYNGFKIVIEGETLAGDAIQNLYERIAENQLHTASEPGLASKRDIAADYINRIAGDIQIERKIKVVVDCGSGIAGAIAPQLLEAIGAEVEPLFCEVDGNFPHHHPDPSDPANLQDLVNVVQRVDADLGLAFDGDGDRLGVVTRSGEMIYPDRLLMLFAADVLERNPGACVIYDVKCTGHLAMHILRHGGSPLMWKTGHSLIKSKMRETEAELAGEMSGHFFFRERWYGFDDGLYAAARLLEILSSRGETPQEVFDTLPKGVSTPELKIHVEEGRQYTFIEEFLARAKFEGARIATIDGLRADWPDGWGLVRASNTTPVLVLRFDAKDEDALRRIKEAFREQLLAVDGSLHLPF</sequence>
<dbReference type="PRINTS" id="PR00509">
    <property type="entry name" value="PGMPMM"/>
</dbReference>
<proteinExistence type="inferred from homology"/>
<gene>
    <name evidence="16" type="ORF">C6N40_11145</name>
</gene>
<keyword evidence="7" id="KW-0479">Metal-binding</keyword>
<evidence type="ECO:0000256" key="7">
    <source>
        <dbReference type="ARBA" id="ARBA00022723"/>
    </source>
</evidence>
<dbReference type="InterPro" id="IPR005843">
    <property type="entry name" value="A-D-PHexomutase_C"/>
</dbReference>
<dbReference type="InterPro" id="IPR005844">
    <property type="entry name" value="A-D-PHexomutase_a/b/a-I"/>
</dbReference>
<keyword evidence="11" id="KW-0812">Transmembrane</keyword>
<dbReference type="InterPro" id="IPR005841">
    <property type="entry name" value="Alpha-D-phosphohexomutase_SF"/>
</dbReference>
<feature type="transmembrane region" description="Helical" evidence="11">
    <location>
        <begin position="237"/>
        <end position="256"/>
    </location>
</feature>
<keyword evidence="11" id="KW-1133">Transmembrane helix</keyword>
<dbReference type="PANTHER" id="PTHR43771:SF2">
    <property type="entry name" value="PHOSPHOMANNOMUTASE_PHOSPHOGLUCOMUTASE"/>
    <property type="match status" value="1"/>
</dbReference>
<keyword evidence="17" id="KW-1185">Reference proteome</keyword>
<dbReference type="Pfam" id="PF02878">
    <property type="entry name" value="PGM_PMM_I"/>
    <property type="match status" value="1"/>
</dbReference>
<evidence type="ECO:0000259" key="15">
    <source>
        <dbReference type="Pfam" id="PF02880"/>
    </source>
</evidence>
<evidence type="ECO:0000313" key="16">
    <source>
        <dbReference type="EMBL" id="PRH81775.1"/>
    </source>
</evidence>
<evidence type="ECO:0000256" key="3">
    <source>
        <dbReference type="ARBA" id="ARBA00004699"/>
    </source>
</evidence>
<keyword evidence="8" id="KW-0460">Magnesium</keyword>
<name>A0A2P6M754_9GAMM</name>
<evidence type="ECO:0000256" key="4">
    <source>
        <dbReference type="ARBA" id="ARBA00010231"/>
    </source>
</evidence>
<feature type="domain" description="Alpha-D-phosphohexomutase C-terminal" evidence="12">
    <location>
        <begin position="691"/>
        <end position="766"/>
    </location>
</feature>
<keyword evidence="9" id="KW-0413">Isomerase</keyword>
<dbReference type="EC" id="5.4.2.8" evidence="5"/>
<evidence type="ECO:0000256" key="2">
    <source>
        <dbReference type="ARBA" id="ARBA00001946"/>
    </source>
</evidence>
<dbReference type="InterPro" id="IPR036900">
    <property type="entry name" value="A-D-PHexomutase_C_sf"/>
</dbReference>
<comment type="catalytic activity">
    <reaction evidence="1">
        <text>alpha-D-mannose 1-phosphate = D-mannose 6-phosphate</text>
        <dbReference type="Rhea" id="RHEA:11140"/>
        <dbReference type="ChEBI" id="CHEBI:58409"/>
        <dbReference type="ChEBI" id="CHEBI:58735"/>
        <dbReference type="EC" id="5.4.2.8"/>
    </reaction>
</comment>
<keyword evidence="6" id="KW-0597">Phosphoprotein</keyword>
<accession>A0A2P6M754</accession>
<evidence type="ECO:0000256" key="8">
    <source>
        <dbReference type="ARBA" id="ARBA00022842"/>
    </source>
</evidence>
<evidence type="ECO:0000256" key="1">
    <source>
        <dbReference type="ARBA" id="ARBA00000586"/>
    </source>
</evidence>
<dbReference type="SUPFAM" id="SSF53738">
    <property type="entry name" value="Phosphoglucomutase, first 3 domains"/>
    <property type="match status" value="3"/>
</dbReference>
<dbReference type="Gene3D" id="3.30.310.50">
    <property type="entry name" value="Alpha-D-phosphohexomutase, C-terminal domain"/>
    <property type="match status" value="1"/>
</dbReference>
<feature type="transmembrane region" description="Helical" evidence="11">
    <location>
        <begin position="12"/>
        <end position="31"/>
    </location>
</feature>
<protein>
    <recommendedName>
        <fullName evidence="5">phosphomannomutase</fullName>
        <ecNumber evidence="5">5.4.2.8</ecNumber>
    </recommendedName>
</protein>
<comment type="caution">
    <text evidence="16">The sequence shown here is derived from an EMBL/GenBank/DDBJ whole genome shotgun (WGS) entry which is preliminary data.</text>
</comment>
<feature type="domain" description="Alpha-D-phosphohexomutase alpha/beta/alpha" evidence="14">
    <location>
        <begin position="474"/>
        <end position="571"/>
    </location>
</feature>
<dbReference type="InterPro" id="IPR016055">
    <property type="entry name" value="A-D-PHexomutase_a/b/a-I/II/III"/>
</dbReference>
<dbReference type="EMBL" id="PVLF01000018">
    <property type="protein sequence ID" value="PRH81775.1"/>
    <property type="molecule type" value="Genomic_DNA"/>
</dbReference>
<feature type="domain" description="Alpha-D-phosphohexomutase alpha/beta/alpha" evidence="15">
    <location>
        <begin position="576"/>
        <end position="683"/>
    </location>
</feature>
<feature type="region of interest" description="Disordered" evidence="10">
    <location>
        <begin position="291"/>
        <end position="311"/>
    </location>
</feature>
<dbReference type="GO" id="GO:0004615">
    <property type="term" value="F:phosphomannomutase activity"/>
    <property type="evidence" value="ECO:0007669"/>
    <property type="project" value="UniProtKB-EC"/>
</dbReference>
<dbReference type="Proteomes" id="UP000241736">
    <property type="component" value="Unassembled WGS sequence"/>
</dbReference>
<comment type="cofactor">
    <cofactor evidence="2">
        <name>Mg(2+)</name>
        <dbReference type="ChEBI" id="CHEBI:18420"/>
    </cofactor>
</comment>
<dbReference type="InterPro" id="IPR005846">
    <property type="entry name" value="A-D-PHexomutase_a/b/a-III"/>
</dbReference>
<dbReference type="RefSeq" id="WP_106991106.1">
    <property type="nucleotide sequence ID" value="NZ_KZ679095.1"/>
</dbReference>
<dbReference type="OrthoDB" id="9803322at2"/>
<dbReference type="CDD" id="cd03089">
    <property type="entry name" value="PMM_PGM"/>
    <property type="match status" value="1"/>
</dbReference>
<evidence type="ECO:0000256" key="11">
    <source>
        <dbReference type="SAM" id="Phobius"/>
    </source>
</evidence>